<keyword evidence="1" id="KW-1133">Transmembrane helix</keyword>
<accession>A0A4R2AX22</accession>
<evidence type="ECO:0000256" key="1">
    <source>
        <dbReference type="SAM" id="Phobius"/>
    </source>
</evidence>
<name>A0A4R2AX22_9BACI</name>
<feature type="transmembrane region" description="Helical" evidence="1">
    <location>
        <begin position="69"/>
        <end position="88"/>
    </location>
</feature>
<evidence type="ECO:0000313" key="3">
    <source>
        <dbReference type="Proteomes" id="UP000295689"/>
    </source>
</evidence>
<reference evidence="2 3" key="1">
    <citation type="journal article" date="2015" name="Stand. Genomic Sci.">
        <title>Genomic Encyclopedia of Bacterial and Archaeal Type Strains, Phase III: the genomes of soil and plant-associated and newly described type strains.</title>
        <authorList>
            <person name="Whitman W.B."/>
            <person name="Woyke T."/>
            <person name="Klenk H.P."/>
            <person name="Zhou Y."/>
            <person name="Lilburn T.G."/>
            <person name="Beck B.J."/>
            <person name="De Vos P."/>
            <person name="Vandamme P."/>
            <person name="Eisen J.A."/>
            <person name="Garrity G."/>
            <person name="Hugenholtz P."/>
            <person name="Kyrpides N.C."/>
        </authorList>
    </citation>
    <scope>NUCLEOTIDE SEQUENCE [LARGE SCALE GENOMIC DNA]</scope>
    <source>
        <strain evidence="2 3">CV53</strain>
    </source>
</reference>
<proteinExistence type="predicted"/>
<evidence type="ECO:0000313" key="2">
    <source>
        <dbReference type="EMBL" id="TCN18451.1"/>
    </source>
</evidence>
<comment type="caution">
    <text evidence="2">The sequence shown here is derived from an EMBL/GenBank/DDBJ whole genome shotgun (WGS) entry which is preliminary data.</text>
</comment>
<organism evidence="2 3">
    <name type="scientific">Mesobacillus foraminis</name>
    <dbReference type="NCBI Taxonomy" id="279826"/>
    <lineage>
        <taxon>Bacteria</taxon>
        <taxon>Bacillati</taxon>
        <taxon>Bacillota</taxon>
        <taxon>Bacilli</taxon>
        <taxon>Bacillales</taxon>
        <taxon>Bacillaceae</taxon>
        <taxon>Mesobacillus</taxon>
    </lineage>
</organism>
<keyword evidence="3" id="KW-1185">Reference proteome</keyword>
<dbReference type="Proteomes" id="UP000295689">
    <property type="component" value="Unassembled WGS sequence"/>
</dbReference>
<dbReference type="AlphaFoldDB" id="A0A4R2AX22"/>
<dbReference type="RefSeq" id="WP_132011432.1">
    <property type="nucleotide sequence ID" value="NZ_JABUHM010000003.1"/>
</dbReference>
<dbReference type="EMBL" id="SLVV01000020">
    <property type="protein sequence ID" value="TCN18451.1"/>
    <property type="molecule type" value="Genomic_DNA"/>
</dbReference>
<gene>
    <name evidence="2" type="ORF">EV146_12050</name>
</gene>
<keyword evidence="1" id="KW-0812">Transmembrane</keyword>
<keyword evidence="1" id="KW-0472">Membrane</keyword>
<sequence>MKMVGIRLLLAAGILLILELMVINVAGLLPFVAAHKSDVSGALYMDFFRNSLLNPVESSIVLVEGKNPLFFIGSAGAVVLAMYAVFFAKDRKAEYQLADRYGVYGKARWARKNEIFVPNETVSIPAKQLMHDLEASMMETRGEK</sequence>
<protein>
    <submittedName>
        <fullName evidence="2">Uncharacterized protein</fullName>
    </submittedName>
</protein>